<reference evidence="2" key="1">
    <citation type="journal article" date="2019" name="Int. J. Syst. Evol. Microbiol.">
        <title>The Global Catalogue of Microorganisms (GCM) 10K type strain sequencing project: providing services to taxonomists for standard genome sequencing and annotation.</title>
        <authorList>
            <consortium name="The Broad Institute Genomics Platform"/>
            <consortium name="The Broad Institute Genome Sequencing Center for Infectious Disease"/>
            <person name="Wu L."/>
            <person name="Ma J."/>
        </authorList>
    </citation>
    <scope>NUCLEOTIDE SEQUENCE [LARGE SCALE GENOMIC DNA]</scope>
    <source>
        <strain evidence="2">CCUG 62793</strain>
    </source>
</reference>
<organism evidence="1 2">
    <name type="scientific">Delftia deserti</name>
    <dbReference type="NCBI Taxonomy" id="1651218"/>
    <lineage>
        <taxon>Bacteria</taxon>
        <taxon>Pseudomonadati</taxon>
        <taxon>Pseudomonadota</taxon>
        <taxon>Betaproteobacteria</taxon>
        <taxon>Burkholderiales</taxon>
        <taxon>Comamonadaceae</taxon>
        <taxon>Delftia</taxon>
    </lineage>
</organism>
<keyword evidence="2" id="KW-1185">Reference proteome</keyword>
<protein>
    <submittedName>
        <fullName evidence="1">Uncharacterized protein</fullName>
    </submittedName>
</protein>
<gene>
    <name evidence="1" type="ORF">ACFSPV_02765</name>
</gene>
<evidence type="ECO:0000313" key="1">
    <source>
        <dbReference type="EMBL" id="MFD2317616.1"/>
    </source>
</evidence>
<dbReference type="RefSeq" id="WP_380110160.1">
    <property type="nucleotide sequence ID" value="NZ_JBHSIH010000001.1"/>
</dbReference>
<dbReference type="Proteomes" id="UP001597287">
    <property type="component" value="Unassembled WGS sequence"/>
</dbReference>
<dbReference type="CDD" id="cd20745">
    <property type="entry name" value="FIX_RhsA_AHH_HNH-like"/>
    <property type="match status" value="1"/>
</dbReference>
<proteinExistence type="predicted"/>
<accession>A0ABW5EIR7</accession>
<comment type="caution">
    <text evidence="1">The sequence shown here is derived from an EMBL/GenBank/DDBJ whole genome shotgun (WGS) entry which is preliminary data.</text>
</comment>
<dbReference type="EMBL" id="JBHUIG010000003">
    <property type="protein sequence ID" value="MFD2317616.1"/>
    <property type="molecule type" value="Genomic_DNA"/>
</dbReference>
<evidence type="ECO:0000313" key="2">
    <source>
        <dbReference type="Proteomes" id="UP001597287"/>
    </source>
</evidence>
<sequence length="153" mass="16870">MQEIILIVIFLIKDIFLELGECASLLGMLKNQINPYKLGPAAAVDSTCQRNTFIKHFSRRSEPQRLPGTSVQLPCVGEIADGANALIYLAEGDKVNAALSEAAMVPGAGMAVTGVKLQKISMKLQNGYRCHLQWLWKMRITDARIPMAKLRKS</sequence>
<name>A0ABW5EIR7_9BURK</name>